<evidence type="ECO:0000313" key="2">
    <source>
        <dbReference type="Proteomes" id="UP000647587"/>
    </source>
</evidence>
<accession>A0ABQ2EHJ8</accession>
<comment type="caution">
    <text evidence="1">The sequence shown here is derived from an EMBL/GenBank/DDBJ whole genome shotgun (WGS) entry which is preliminary data.</text>
</comment>
<name>A0ABQ2EHJ8_9DEIO</name>
<dbReference type="Proteomes" id="UP000647587">
    <property type="component" value="Unassembled WGS sequence"/>
</dbReference>
<dbReference type="EMBL" id="BMPP01000001">
    <property type="protein sequence ID" value="GGK12030.1"/>
    <property type="molecule type" value="Genomic_DNA"/>
</dbReference>
<sequence length="78" mass="8690">MPGDWTTVPEGVKELERYLSDKCGGTLVIQSTPAALRCPLVLPVGVWAPGTWLMVRKTIELMLIPRAFFSLGWMEEVT</sequence>
<organism evidence="1 2">
    <name type="scientific">Deinococcus malanensis</name>
    <dbReference type="NCBI Taxonomy" id="1706855"/>
    <lineage>
        <taxon>Bacteria</taxon>
        <taxon>Thermotogati</taxon>
        <taxon>Deinococcota</taxon>
        <taxon>Deinococci</taxon>
        <taxon>Deinococcales</taxon>
        <taxon>Deinococcaceae</taxon>
        <taxon>Deinococcus</taxon>
    </lineage>
</organism>
<protein>
    <submittedName>
        <fullName evidence="1">Uncharacterized protein</fullName>
    </submittedName>
</protein>
<evidence type="ECO:0000313" key="1">
    <source>
        <dbReference type="EMBL" id="GGK12030.1"/>
    </source>
</evidence>
<gene>
    <name evidence="1" type="ORF">GCM10008955_01580</name>
</gene>
<keyword evidence="2" id="KW-1185">Reference proteome</keyword>
<reference evidence="2" key="1">
    <citation type="journal article" date="2019" name="Int. J. Syst. Evol. Microbiol.">
        <title>The Global Catalogue of Microorganisms (GCM) 10K type strain sequencing project: providing services to taxonomists for standard genome sequencing and annotation.</title>
        <authorList>
            <consortium name="The Broad Institute Genomics Platform"/>
            <consortium name="The Broad Institute Genome Sequencing Center for Infectious Disease"/>
            <person name="Wu L."/>
            <person name="Ma J."/>
        </authorList>
    </citation>
    <scope>NUCLEOTIDE SEQUENCE [LARGE SCALE GENOMIC DNA]</scope>
    <source>
        <strain evidence="2">JCM 30331</strain>
    </source>
</reference>
<proteinExistence type="predicted"/>